<dbReference type="Gene3D" id="3.30.70.790">
    <property type="entry name" value="UreE, C-terminal domain"/>
    <property type="match status" value="1"/>
</dbReference>
<organism evidence="2 3">
    <name type="scientific">Syntrophaceticus schinkii</name>
    <dbReference type="NCBI Taxonomy" id="499207"/>
    <lineage>
        <taxon>Bacteria</taxon>
        <taxon>Bacillati</taxon>
        <taxon>Bacillota</taxon>
        <taxon>Clostridia</taxon>
        <taxon>Thermoanaerobacterales</taxon>
        <taxon>Thermoanaerobacterales Family III. Incertae Sedis</taxon>
        <taxon>Syntrophaceticus</taxon>
    </lineage>
</organism>
<dbReference type="Proteomes" id="UP000046155">
    <property type="component" value="Unassembled WGS sequence"/>
</dbReference>
<protein>
    <recommendedName>
        <fullName evidence="1">DUF2007 domain-containing protein</fullName>
    </recommendedName>
</protein>
<gene>
    <name evidence="2" type="ORF">SSCH_310009</name>
</gene>
<dbReference type="OrthoDB" id="166584at2"/>
<keyword evidence="3" id="KW-1185">Reference proteome</keyword>
<accession>A0A0B7ML80</accession>
<reference evidence="3" key="1">
    <citation type="submission" date="2015-01" db="EMBL/GenBank/DDBJ databases">
        <authorList>
            <person name="Manzoor Shahid"/>
            <person name="Zubair Saima"/>
        </authorList>
    </citation>
    <scope>NUCLEOTIDE SEQUENCE [LARGE SCALE GENOMIC DNA]</scope>
    <source>
        <strain evidence="3">Sp3</strain>
    </source>
</reference>
<dbReference type="InterPro" id="IPR018551">
    <property type="entry name" value="DUF2007"/>
</dbReference>
<name>A0A0B7ML80_9FIRM</name>
<sequence length="71" mass="7686">MNGMALLAVVYPPEDSIIEGVLQTAGIKVLKLRESIAPVEGIAIGPLAEIKIYVPEDQLQTARDILSWAQQ</sequence>
<evidence type="ECO:0000313" key="2">
    <source>
        <dbReference type="EMBL" id="CEO88963.1"/>
    </source>
</evidence>
<dbReference type="RefSeq" id="WP_044665018.1">
    <property type="nucleotide sequence ID" value="NZ_CDRZ01000227.1"/>
</dbReference>
<feature type="domain" description="DUF2007" evidence="1">
    <location>
        <begin position="11"/>
        <end position="67"/>
    </location>
</feature>
<evidence type="ECO:0000313" key="3">
    <source>
        <dbReference type="Proteomes" id="UP000046155"/>
    </source>
</evidence>
<dbReference type="EMBL" id="CDRZ01000227">
    <property type="protein sequence ID" value="CEO88963.1"/>
    <property type="molecule type" value="Genomic_DNA"/>
</dbReference>
<dbReference type="Pfam" id="PF09413">
    <property type="entry name" value="DUF2007"/>
    <property type="match status" value="1"/>
</dbReference>
<dbReference type="AlphaFoldDB" id="A0A0B7ML80"/>
<proteinExistence type="predicted"/>
<evidence type="ECO:0000259" key="1">
    <source>
        <dbReference type="Pfam" id="PF09413"/>
    </source>
</evidence>